<dbReference type="CDD" id="cd00311">
    <property type="entry name" value="TIM"/>
    <property type="match status" value="1"/>
</dbReference>
<comment type="pathway">
    <text evidence="3">Carbohydrate biosynthesis; gluconeogenesis.</text>
</comment>
<dbReference type="STRING" id="1801756.A3C67_01270"/>
<dbReference type="PROSITE" id="PS51440">
    <property type="entry name" value="TIM_2"/>
    <property type="match status" value="1"/>
</dbReference>
<dbReference type="Pfam" id="PF00121">
    <property type="entry name" value="TIM"/>
    <property type="match status" value="1"/>
</dbReference>
<keyword evidence="3" id="KW-0312">Gluconeogenesis</keyword>
<dbReference type="Gene3D" id="3.20.20.70">
    <property type="entry name" value="Aldolase class I"/>
    <property type="match status" value="1"/>
</dbReference>
<proteinExistence type="inferred from homology"/>
<evidence type="ECO:0000256" key="3">
    <source>
        <dbReference type="RuleBase" id="RU363013"/>
    </source>
</evidence>
<dbReference type="GO" id="GO:0019563">
    <property type="term" value="P:glycerol catabolic process"/>
    <property type="evidence" value="ECO:0007669"/>
    <property type="project" value="TreeGrafter"/>
</dbReference>
<dbReference type="UniPathway" id="UPA00138"/>
<dbReference type="SUPFAM" id="SSF51351">
    <property type="entry name" value="Triosephosphate isomerase (TIM)"/>
    <property type="match status" value="1"/>
</dbReference>
<comment type="catalytic activity">
    <reaction evidence="3">
        <text>D-glyceraldehyde 3-phosphate = dihydroxyacetone phosphate</text>
        <dbReference type="Rhea" id="RHEA:18585"/>
        <dbReference type="ChEBI" id="CHEBI:57642"/>
        <dbReference type="ChEBI" id="CHEBI:59776"/>
        <dbReference type="EC" id="5.3.1.1"/>
    </reaction>
</comment>
<dbReference type="GO" id="GO:0004807">
    <property type="term" value="F:triose-phosphate isomerase activity"/>
    <property type="evidence" value="ECO:0007669"/>
    <property type="project" value="UniProtKB-UniRule"/>
</dbReference>
<comment type="similarity">
    <text evidence="1 3">Belongs to the triosephosphate isomerase family.</text>
</comment>
<dbReference type="InterPro" id="IPR013785">
    <property type="entry name" value="Aldolase_TIM"/>
</dbReference>
<dbReference type="GO" id="GO:0005829">
    <property type="term" value="C:cytosol"/>
    <property type="evidence" value="ECO:0007669"/>
    <property type="project" value="TreeGrafter"/>
</dbReference>
<keyword evidence="2 3" id="KW-0413">Isomerase</keyword>
<evidence type="ECO:0000313" key="4">
    <source>
        <dbReference type="EMBL" id="OGI75980.1"/>
    </source>
</evidence>
<dbReference type="UniPathway" id="UPA00109">
    <property type="reaction ID" value="UER00189"/>
</dbReference>
<gene>
    <name evidence="4" type="ORF">A3C67_01270</name>
</gene>
<dbReference type="GO" id="GO:0006094">
    <property type="term" value="P:gluconeogenesis"/>
    <property type="evidence" value="ECO:0007669"/>
    <property type="project" value="UniProtKB-UniPathway"/>
</dbReference>
<organism evidence="4 5">
    <name type="scientific">Candidatus Nomurabacteria bacterium RIFCSPHIGHO2_02_FULL_42_19</name>
    <dbReference type="NCBI Taxonomy" id="1801756"/>
    <lineage>
        <taxon>Bacteria</taxon>
        <taxon>Candidatus Nomuraibacteriota</taxon>
    </lineage>
</organism>
<dbReference type="InterPro" id="IPR035990">
    <property type="entry name" value="TIM_sf"/>
</dbReference>
<dbReference type="GO" id="GO:0046166">
    <property type="term" value="P:glyceraldehyde-3-phosphate biosynthetic process"/>
    <property type="evidence" value="ECO:0007669"/>
    <property type="project" value="TreeGrafter"/>
</dbReference>
<dbReference type="PANTHER" id="PTHR21139:SF42">
    <property type="entry name" value="TRIOSEPHOSPHATE ISOMERASE"/>
    <property type="match status" value="1"/>
</dbReference>
<protein>
    <recommendedName>
        <fullName evidence="3">Triosephosphate isomerase</fullName>
        <ecNumber evidence="3">5.3.1.1</ecNumber>
    </recommendedName>
</protein>
<keyword evidence="3" id="KW-0324">Glycolysis</keyword>
<dbReference type="GO" id="GO:0006096">
    <property type="term" value="P:glycolytic process"/>
    <property type="evidence" value="ECO:0007669"/>
    <property type="project" value="UniProtKB-UniRule"/>
</dbReference>
<evidence type="ECO:0000256" key="1">
    <source>
        <dbReference type="ARBA" id="ARBA00007422"/>
    </source>
</evidence>
<dbReference type="EC" id="5.3.1.1" evidence="3"/>
<comment type="subcellular location">
    <subcellularLocation>
        <location evidence="3">Cytoplasm</location>
    </subcellularLocation>
</comment>
<dbReference type="NCBIfam" id="TIGR00419">
    <property type="entry name" value="tim"/>
    <property type="match status" value="1"/>
</dbReference>
<sequence length="260" mass="28498">MAKRNIVIANWKMNPSTATEAGKWLLNIAKSIKRIKRTEVVICPPFLYLEKLKKVSRKIMLGAQNAYPGEVGPFTGEVSAEMLYNLGVKYVILGHSERRSPPAGGGETNEIVNKKIKSALLSGLVPVICIGEKERDEKHEYFNIVKTQVKECLKGVSKESISKVIIAYEPVWSISSTPSRRDATAADSLEMAVFIRKVLSDISSPQMASNTRILYGGSVTDRDAGEFLTNGGVDGLLVGRASIDPLKFLEIVKICEALKS</sequence>
<evidence type="ECO:0000256" key="2">
    <source>
        <dbReference type="ARBA" id="ARBA00023235"/>
    </source>
</evidence>
<reference evidence="4 5" key="1">
    <citation type="journal article" date="2016" name="Nat. Commun.">
        <title>Thousands of microbial genomes shed light on interconnected biogeochemical processes in an aquifer system.</title>
        <authorList>
            <person name="Anantharaman K."/>
            <person name="Brown C.T."/>
            <person name="Hug L.A."/>
            <person name="Sharon I."/>
            <person name="Castelle C.J."/>
            <person name="Probst A.J."/>
            <person name="Thomas B.C."/>
            <person name="Singh A."/>
            <person name="Wilkins M.J."/>
            <person name="Karaoz U."/>
            <person name="Brodie E.L."/>
            <person name="Williams K.H."/>
            <person name="Hubbard S.S."/>
            <person name="Banfield J.F."/>
        </authorList>
    </citation>
    <scope>NUCLEOTIDE SEQUENCE [LARGE SCALE GENOMIC DNA]</scope>
</reference>
<comment type="caution">
    <text evidence="4">The sequence shown here is derived from an EMBL/GenBank/DDBJ whole genome shotgun (WGS) entry which is preliminary data.</text>
</comment>
<dbReference type="InterPro" id="IPR000652">
    <property type="entry name" value="Triosephosphate_isomerase"/>
</dbReference>
<accession>A0A1F6W241</accession>
<comment type="pathway">
    <text evidence="3">Carbohydrate degradation; glycolysis; D-glyceraldehyde 3-phosphate from glycerone phosphate: step 1/1.</text>
</comment>
<keyword evidence="3" id="KW-0963">Cytoplasm</keyword>
<comment type="subunit">
    <text evidence="3">Homodimer.</text>
</comment>
<name>A0A1F6W241_9BACT</name>
<dbReference type="PANTHER" id="PTHR21139">
    <property type="entry name" value="TRIOSEPHOSPHATE ISOMERASE"/>
    <property type="match status" value="1"/>
</dbReference>
<dbReference type="AlphaFoldDB" id="A0A1F6W241"/>
<dbReference type="Proteomes" id="UP000179275">
    <property type="component" value="Unassembled WGS sequence"/>
</dbReference>
<dbReference type="EMBL" id="MFUG01000013">
    <property type="protein sequence ID" value="OGI75980.1"/>
    <property type="molecule type" value="Genomic_DNA"/>
</dbReference>
<evidence type="ECO:0000313" key="5">
    <source>
        <dbReference type="Proteomes" id="UP000179275"/>
    </source>
</evidence>